<proteinExistence type="predicted"/>
<name>A0AAV2FM54_9ROSI</name>
<organism evidence="1 2">
    <name type="scientific">Linum trigynum</name>
    <dbReference type="NCBI Taxonomy" id="586398"/>
    <lineage>
        <taxon>Eukaryota</taxon>
        <taxon>Viridiplantae</taxon>
        <taxon>Streptophyta</taxon>
        <taxon>Embryophyta</taxon>
        <taxon>Tracheophyta</taxon>
        <taxon>Spermatophyta</taxon>
        <taxon>Magnoliopsida</taxon>
        <taxon>eudicotyledons</taxon>
        <taxon>Gunneridae</taxon>
        <taxon>Pentapetalae</taxon>
        <taxon>rosids</taxon>
        <taxon>fabids</taxon>
        <taxon>Malpighiales</taxon>
        <taxon>Linaceae</taxon>
        <taxon>Linum</taxon>
    </lineage>
</organism>
<dbReference type="Proteomes" id="UP001497516">
    <property type="component" value="Chromosome 7"/>
</dbReference>
<sequence>MDLNPNCHLYREGKRDLESYLGSMMRNQGGFLRIDYEDGIGFEGGRRNMVVGYAKKKYGCRPLVEESTKEGDVVVDRLSKAHRRFRERRSFWRW</sequence>
<dbReference type="AlphaFoldDB" id="A0AAV2FM54"/>
<protein>
    <submittedName>
        <fullName evidence="1">Uncharacterized protein</fullName>
    </submittedName>
</protein>
<reference evidence="1 2" key="1">
    <citation type="submission" date="2024-04" db="EMBL/GenBank/DDBJ databases">
        <authorList>
            <person name="Fracassetti M."/>
        </authorList>
    </citation>
    <scope>NUCLEOTIDE SEQUENCE [LARGE SCALE GENOMIC DNA]</scope>
</reference>
<dbReference type="EMBL" id="OZ034820">
    <property type="protein sequence ID" value="CAL1399411.1"/>
    <property type="molecule type" value="Genomic_DNA"/>
</dbReference>
<gene>
    <name evidence="1" type="ORF">LTRI10_LOCUS39601</name>
</gene>
<keyword evidence="2" id="KW-1185">Reference proteome</keyword>
<accession>A0AAV2FM54</accession>
<evidence type="ECO:0000313" key="2">
    <source>
        <dbReference type="Proteomes" id="UP001497516"/>
    </source>
</evidence>
<evidence type="ECO:0000313" key="1">
    <source>
        <dbReference type="EMBL" id="CAL1399411.1"/>
    </source>
</evidence>